<dbReference type="InterPro" id="IPR041872">
    <property type="entry name" value="Anticodon_Met"/>
</dbReference>
<dbReference type="PANTHER" id="PTHR43326:SF1">
    <property type="entry name" value="METHIONINE--TRNA LIGASE, MITOCHONDRIAL"/>
    <property type="match status" value="1"/>
</dbReference>
<dbReference type="CDD" id="cd00814">
    <property type="entry name" value="MetRS_core"/>
    <property type="match status" value="1"/>
</dbReference>
<evidence type="ECO:0000256" key="2">
    <source>
        <dbReference type="ARBA" id="ARBA00022598"/>
    </source>
</evidence>
<dbReference type="FunFam" id="2.170.220.10:FF:000002">
    <property type="entry name" value="Methionine--tRNA ligase"/>
    <property type="match status" value="1"/>
</dbReference>
<dbReference type="Pfam" id="PF09334">
    <property type="entry name" value="tRNA-synt_1g"/>
    <property type="match status" value="1"/>
</dbReference>
<feature type="short sequence motif" description="'KMSKS' region" evidence="7">
    <location>
        <begin position="300"/>
        <end position="304"/>
    </location>
</feature>
<dbReference type="Pfam" id="PF19303">
    <property type="entry name" value="Anticodon_3"/>
    <property type="match status" value="1"/>
</dbReference>
<keyword evidence="11" id="KW-1185">Reference proteome</keyword>
<dbReference type="PRINTS" id="PR01041">
    <property type="entry name" value="TRNASYNTHMET"/>
</dbReference>
<dbReference type="InterPro" id="IPR023457">
    <property type="entry name" value="Met-tRNA_synth_2"/>
</dbReference>
<dbReference type="NCBIfam" id="TIGR00398">
    <property type="entry name" value="metG"/>
    <property type="match status" value="1"/>
</dbReference>
<evidence type="ECO:0000256" key="7">
    <source>
        <dbReference type="HAMAP-Rule" id="MF_01228"/>
    </source>
</evidence>
<dbReference type="AlphaFoldDB" id="D5RQ53"/>
<feature type="short sequence motif" description="'HIGH' region" evidence="7">
    <location>
        <begin position="14"/>
        <end position="24"/>
    </location>
</feature>
<keyword evidence="5 7" id="KW-0648">Protein biosynthesis</keyword>
<name>D5RQ53_9PROT</name>
<evidence type="ECO:0000256" key="5">
    <source>
        <dbReference type="ARBA" id="ARBA00022917"/>
    </source>
</evidence>
<dbReference type="SUPFAM" id="SSF52374">
    <property type="entry name" value="Nucleotidylyl transferase"/>
    <property type="match status" value="1"/>
</dbReference>
<dbReference type="InterPro" id="IPR014758">
    <property type="entry name" value="Met-tRNA_synth"/>
</dbReference>
<evidence type="ECO:0000256" key="6">
    <source>
        <dbReference type="ARBA" id="ARBA00023146"/>
    </source>
</evidence>
<feature type="domain" description="Methionyl/Leucyl tRNA synthetase" evidence="8">
    <location>
        <begin position="8"/>
        <end position="364"/>
    </location>
</feature>
<dbReference type="EC" id="6.1.1.10" evidence="7"/>
<dbReference type="Gene3D" id="3.40.50.620">
    <property type="entry name" value="HUPs"/>
    <property type="match status" value="1"/>
</dbReference>
<comment type="caution">
    <text evidence="7">Lacks conserved residue(s) required for the propagation of feature annotation.</text>
</comment>
<accession>D5RQ53</accession>
<dbReference type="SUPFAM" id="SSF47323">
    <property type="entry name" value="Anticodon-binding domain of a subclass of class I aminoacyl-tRNA synthetases"/>
    <property type="match status" value="1"/>
</dbReference>
<dbReference type="CDD" id="cd07957">
    <property type="entry name" value="Anticodon_Ia_Met"/>
    <property type="match status" value="1"/>
</dbReference>
<dbReference type="GO" id="GO:0006431">
    <property type="term" value="P:methionyl-tRNA aminoacylation"/>
    <property type="evidence" value="ECO:0007669"/>
    <property type="project" value="UniProtKB-UniRule"/>
</dbReference>
<dbReference type="Proteomes" id="UP000005324">
    <property type="component" value="Unassembled WGS sequence"/>
</dbReference>
<sequence length="522" mass="58544">MTSERRFYLTTPIYYVNDKPHIGHAYTSLAADVLARWKRMMGHQVHFLTGTDEHGQKVEKAAEARGMAPQDFTDQVSQAFRDLAVRMNYSNDDFIRTTEERHKLACAALWKRLEERGEIHLGHYEGWYAVRDEAFYGPDEITEKDGQKFAPTGAPVEWVREPSYFFRLSNWQEKLLEFYEANPDFIAPASRRNEVISFVKSGLTDLSISRTSFKWGVKVPGDEAHVMYVWLDALTNYITALGYPDESAANWSFWPADVHFVGKDILRFHAIYWPAFLMAAGLPTPRRVFAHGWWTNEGQKISKSLGNVIDPLALIEEFGLDPVRYFLLREVPFGSDGDFQRKALAARLNGELADALGNLANRTLSLIQRNCEGVLPEPAGTEAEADRAFLAETGLEIGADGTLALAAKVDALLNEQKFDAALSLVFASIREANGYITREQPWALKKTDLARMRVVLRRLHDALRAFATLLEPFMPESMAKLLDQLGVPAEARSVAALATALPGGIALPPPSPLFQKIQDLPA</sequence>
<dbReference type="RefSeq" id="WP_007002245.1">
    <property type="nucleotide sequence ID" value="NZ_GG770777.1"/>
</dbReference>
<evidence type="ECO:0000259" key="8">
    <source>
        <dbReference type="Pfam" id="PF09334"/>
    </source>
</evidence>
<keyword evidence="3 7" id="KW-0547">Nucleotide-binding</keyword>
<keyword evidence="4 7" id="KW-0067">ATP-binding</keyword>
<keyword evidence="7" id="KW-0963">Cytoplasm</keyword>
<keyword evidence="2 7" id="KW-0436">Ligase</keyword>
<comment type="similarity">
    <text evidence="7">Belongs to the class-I aminoacyl-tRNA synthetase family. MetG type 2B subfamily.</text>
</comment>
<comment type="caution">
    <text evidence="10">The sequence shown here is derived from an EMBL/GenBank/DDBJ whole genome shotgun (WGS) entry which is preliminary data.</text>
</comment>
<dbReference type="Gene3D" id="2.170.220.10">
    <property type="match status" value="1"/>
</dbReference>
<protein>
    <recommendedName>
        <fullName evidence="7">Methionine--tRNA ligase</fullName>
        <ecNumber evidence="7">6.1.1.10</ecNumber>
    </recommendedName>
    <alternativeName>
        <fullName evidence="7">Methionyl-tRNA synthetase</fullName>
        <shortName evidence="7">MetRS</shortName>
    </alternativeName>
</protein>
<dbReference type="InterPro" id="IPR009080">
    <property type="entry name" value="tRNAsynth_Ia_anticodon-bd"/>
</dbReference>
<comment type="catalytic activity">
    <reaction evidence="7">
        <text>tRNA(Met) + L-methionine + ATP = L-methionyl-tRNA(Met) + AMP + diphosphate</text>
        <dbReference type="Rhea" id="RHEA:13481"/>
        <dbReference type="Rhea" id="RHEA-COMP:9667"/>
        <dbReference type="Rhea" id="RHEA-COMP:9698"/>
        <dbReference type="ChEBI" id="CHEBI:30616"/>
        <dbReference type="ChEBI" id="CHEBI:33019"/>
        <dbReference type="ChEBI" id="CHEBI:57844"/>
        <dbReference type="ChEBI" id="CHEBI:78442"/>
        <dbReference type="ChEBI" id="CHEBI:78530"/>
        <dbReference type="ChEBI" id="CHEBI:456215"/>
        <dbReference type="EC" id="6.1.1.10"/>
    </reaction>
</comment>
<organism evidence="10 11">
    <name type="scientific">Pseudoroseomonas cervicalis ATCC 49957</name>
    <dbReference type="NCBI Taxonomy" id="525371"/>
    <lineage>
        <taxon>Bacteria</taxon>
        <taxon>Pseudomonadati</taxon>
        <taxon>Pseudomonadota</taxon>
        <taxon>Alphaproteobacteria</taxon>
        <taxon>Acetobacterales</taxon>
        <taxon>Roseomonadaceae</taxon>
        <taxon>Roseomonas</taxon>
    </lineage>
</organism>
<evidence type="ECO:0000256" key="4">
    <source>
        <dbReference type="ARBA" id="ARBA00022840"/>
    </source>
</evidence>
<gene>
    <name evidence="7 10" type="primary">metG</name>
    <name evidence="10" type="ORF">HMPREF0731_3215</name>
</gene>
<reference evidence="10 11" key="1">
    <citation type="submission" date="2010-04" db="EMBL/GenBank/DDBJ databases">
        <authorList>
            <person name="Qin X."/>
            <person name="Bachman B."/>
            <person name="Battles P."/>
            <person name="Bell A."/>
            <person name="Bess C."/>
            <person name="Bickham C."/>
            <person name="Chaboub L."/>
            <person name="Chen D."/>
            <person name="Coyle M."/>
            <person name="Deiros D.R."/>
            <person name="Dinh H."/>
            <person name="Forbes L."/>
            <person name="Fowler G."/>
            <person name="Francisco L."/>
            <person name="Fu Q."/>
            <person name="Gubbala S."/>
            <person name="Hale W."/>
            <person name="Han Y."/>
            <person name="Hemphill L."/>
            <person name="Highlander S.K."/>
            <person name="Hirani K."/>
            <person name="Hogues M."/>
            <person name="Jackson L."/>
            <person name="Jakkamsetti A."/>
            <person name="Javaid M."/>
            <person name="Jiang H."/>
            <person name="Korchina V."/>
            <person name="Kovar C."/>
            <person name="Lara F."/>
            <person name="Lee S."/>
            <person name="Mata R."/>
            <person name="Mathew T."/>
            <person name="Moen C."/>
            <person name="Morales K."/>
            <person name="Munidasa M."/>
            <person name="Nazareth L."/>
            <person name="Ngo R."/>
            <person name="Nguyen L."/>
            <person name="Okwuonu G."/>
            <person name="Ongeri F."/>
            <person name="Patil S."/>
            <person name="Petrosino J."/>
            <person name="Pham C."/>
            <person name="Pham P."/>
            <person name="Pu L.-L."/>
            <person name="Puazo M."/>
            <person name="Raj R."/>
            <person name="Reid J."/>
            <person name="Rouhana J."/>
            <person name="Saada N."/>
            <person name="Shang Y."/>
            <person name="Simmons D."/>
            <person name="Thornton R."/>
            <person name="Warren J."/>
            <person name="Weissenberger G."/>
            <person name="Zhang J."/>
            <person name="Zhang L."/>
            <person name="Zhou C."/>
            <person name="Zhu D."/>
            <person name="Muzny D."/>
            <person name="Worley K."/>
            <person name="Gibbs R."/>
        </authorList>
    </citation>
    <scope>NUCLEOTIDE SEQUENCE [LARGE SCALE GENOMIC DNA]</scope>
    <source>
        <strain evidence="10 11">ATCC 49957</strain>
    </source>
</reference>
<dbReference type="HOGENOM" id="CLU_009710_9_4_5"/>
<dbReference type="Gene3D" id="1.10.730.10">
    <property type="entry name" value="Isoleucyl-tRNA Synthetase, Domain 1"/>
    <property type="match status" value="1"/>
</dbReference>
<dbReference type="GO" id="GO:0005524">
    <property type="term" value="F:ATP binding"/>
    <property type="evidence" value="ECO:0007669"/>
    <property type="project" value="UniProtKB-UniRule"/>
</dbReference>
<proteinExistence type="inferred from homology"/>
<evidence type="ECO:0000313" key="10">
    <source>
        <dbReference type="EMBL" id="EFH10579.1"/>
    </source>
</evidence>
<evidence type="ECO:0000259" key="9">
    <source>
        <dbReference type="Pfam" id="PF19303"/>
    </source>
</evidence>
<evidence type="ECO:0000256" key="1">
    <source>
        <dbReference type="ARBA" id="ARBA00003314"/>
    </source>
</evidence>
<keyword evidence="6 7" id="KW-0030">Aminoacyl-tRNA synthetase</keyword>
<dbReference type="OrthoDB" id="9810191at2"/>
<feature type="domain" description="Methionyl-tRNA synthetase anticodon-binding" evidence="9">
    <location>
        <begin position="431"/>
        <end position="519"/>
    </location>
</feature>
<dbReference type="InterPro" id="IPR015413">
    <property type="entry name" value="Methionyl/Leucyl_tRNA_Synth"/>
</dbReference>
<evidence type="ECO:0000313" key="11">
    <source>
        <dbReference type="Proteomes" id="UP000005324"/>
    </source>
</evidence>
<dbReference type="HAMAP" id="MF_01228">
    <property type="entry name" value="Met_tRNA_synth_type2"/>
    <property type="match status" value="1"/>
</dbReference>
<dbReference type="EMBL" id="ADVL01000656">
    <property type="protein sequence ID" value="EFH10579.1"/>
    <property type="molecule type" value="Genomic_DNA"/>
</dbReference>
<dbReference type="NCBIfam" id="NF008900">
    <property type="entry name" value="PRK12267.1"/>
    <property type="match status" value="1"/>
</dbReference>
<evidence type="ECO:0000256" key="3">
    <source>
        <dbReference type="ARBA" id="ARBA00022741"/>
    </source>
</evidence>
<comment type="function">
    <text evidence="1 7">Is required not only for elongation of protein synthesis but also for the initiation of all mRNA translation through initiator tRNA(fMet) aminoacylation.</text>
</comment>
<dbReference type="PANTHER" id="PTHR43326">
    <property type="entry name" value="METHIONYL-TRNA SYNTHETASE"/>
    <property type="match status" value="1"/>
</dbReference>
<dbReference type="GO" id="GO:0004825">
    <property type="term" value="F:methionine-tRNA ligase activity"/>
    <property type="evidence" value="ECO:0007669"/>
    <property type="project" value="UniProtKB-UniRule"/>
</dbReference>
<comment type="subcellular location">
    <subcellularLocation>
        <location evidence="7">Cytoplasm</location>
    </subcellularLocation>
</comment>
<dbReference type="InterPro" id="IPR033911">
    <property type="entry name" value="MetRS_core"/>
</dbReference>
<dbReference type="GO" id="GO:0005737">
    <property type="term" value="C:cytoplasm"/>
    <property type="evidence" value="ECO:0007669"/>
    <property type="project" value="UniProtKB-SubCell"/>
</dbReference>
<comment type="subunit">
    <text evidence="7">Monomer.</text>
</comment>
<dbReference type="InterPro" id="IPR014729">
    <property type="entry name" value="Rossmann-like_a/b/a_fold"/>
</dbReference>